<organism evidence="3 4">
    <name type="scientific">Streblomastix strix</name>
    <dbReference type="NCBI Taxonomy" id="222440"/>
    <lineage>
        <taxon>Eukaryota</taxon>
        <taxon>Metamonada</taxon>
        <taxon>Preaxostyla</taxon>
        <taxon>Oxymonadida</taxon>
        <taxon>Streblomastigidae</taxon>
        <taxon>Streblomastix</taxon>
    </lineage>
</organism>
<feature type="non-terminal residue" evidence="3">
    <location>
        <position position="274"/>
    </location>
</feature>
<sequence>MSKTPFQGGTNFEIFSASGKNPEANCKMVGKPPKQFNEICKSNVYNLLEPGTKFSWPKDNKIGLTQQFLVFQIFVPQGVHFSIHIDVTDIKNNKKRLQFSTAQKQLSETPLHAIVPLVGLRRDTWVNAAFDIQSFMTSIFKQPQQTVDSIDLFAQFMIRKIFTLKNCPPVSGDEPGPSGDFPPGVSIVEAIPKDQQFVSSFKNFATQVFWFEKTQSLMIRDNQMSGAAQGSLAASIALGASYANDLHGTVGSTSTGSFRTSSAGDSNLKVKTPQ</sequence>
<dbReference type="InterPro" id="IPR040441">
    <property type="entry name" value="CFA20/CFAP20DC"/>
</dbReference>
<dbReference type="Proteomes" id="UP000324800">
    <property type="component" value="Unassembled WGS sequence"/>
</dbReference>
<feature type="domain" description="CFA20" evidence="2">
    <location>
        <begin position="1"/>
        <end position="166"/>
    </location>
</feature>
<dbReference type="InterPro" id="IPR007714">
    <property type="entry name" value="CFA20_dom"/>
</dbReference>
<proteinExistence type="predicted"/>
<feature type="region of interest" description="Disordered" evidence="1">
    <location>
        <begin position="253"/>
        <end position="274"/>
    </location>
</feature>
<feature type="compositionally biased region" description="Low complexity" evidence="1">
    <location>
        <begin position="253"/>
        <end position="264"/>
    </location>
</feature>
<reference evidence="3 4" key="1">
    <citation type="submission" date="2019-03" db="EMBL/GenBank/DDBJ databases">
        <title>Single cell metagenomics reveals metabolic interactions within the superorganism composed of flagellate Streblomastix strix and complex community of Bacteroidetes bacteria on its surface.</title>
        <authorList>
            <person name="Treitli S.C."/>
            <person name="Kolisko M."/>
            <person name="Husnik F."/>
            <person name="Keeling P."/>
            <person name="Hampl V."/>
        </authorList>
    </citation>
    <scope>NUCLEOTIDE SEQUENCE [LARGE SCALE GENOMIC DNA]</scope>
    <source>
        <strain evidence="3">ST1C</strain>
    </source>
</reference>
<comment type="caution">
    <text evidence="3">The sequence shown here is derived from an EMBL/GenBank/DDBJ whole genome shotgun (WGS) entry which is preliminary data.</text>
</comment>
<dbReference type="EMBL" id="SNRW01015256">
    <property type="protein sequence ID" value="KAA6370569.1"/>
    <property type="molecule type" value="Genomic_DNA"/>
</dbReference>
<evidence type="ECO:0000313" key="3">
    <source>
        <dbReference type="EMBL" id="KAA6370569.1"/>
    </source>
</evidence>
<evidence type="ECO:0000256" key="1">
    <source>
        <dbReference type="SAM" id="MobiDB-lite"/>
    </source>
</evidence>
<protein>
    <recommendedName>
        <fullName evidence="2">CFA20 domain-containing protein</fullName>
    </recommendedName>
</protein>
<dbReference type="Pfam" id="PF05018">
    <property type="entry name" value="CFA20_dom"/>
    <property type="match status" value="1"/>
</dbReference>
<dbReference type="OrthoDB" id="10261083at2759"/>
<evidence type="ECO:0000259" key="2">
    <source>
        <dbReference type="Pfam" id="PF05018"/>
    </source>
</evidence>
<dbReference type="PANTHER" id="PTHR12458">
    <property type="entry name" value="ORF PROTEIN"/>
    <property type="match status" value="1"/>
</dbReference>
<dbReference type="AlphaFoldDB" id="A0A5J4UJ19"/>
<evidence type="ECO:0000313" key="4">
    <source>
        <dbReference type="Proteomes" id="UP000324800"/>
    </source>
</evidence>
<accession>A0A5J4UJ19</accession>
<gene>
    <name evidence="3" type="ORF">EZS28_033904</name>
</gene>
<name>A0A5J4UJ19_9EUKA</name>